<gene>
    <name evidence="9" type="ORF">DP106_01390</name>
</gene>
<dbReference type="InterPro" id="IPR004013">
    <property type="entry name" value="PHP_dom"/>
</dbReference>
<dbReference type="PANTHER" id="PTHR21039">
    <property type="entry name" value="HISTIDINOL PHOSPHATASE-RELATED"/>
    <property type="match status" value="1"/>
</dbReference>
<protein>
    <recommendedName>
        <fullName evidence="3">histidinol-phosphatase</fullName>
        <ecNumber evidence="3">3.1.3.15</ecNumber>
    </recommendedName>
</protein>
<dbReference type="PANTHER" id="PTHR21039:SF0">
    <property type="entry name" value="HISTIDINOL-PHOSPHATASE"/>
    <property type="match status" value="1"/>
</dbReference>
<comment type="pathway">
    <text evidence="1">Amino-acid biosynthesis; L-histidine biosynthesis; L-histidine from 5-phospho-alpha-D-ribose 1-diphosphate: step 8/9.</text>
</comment>
<accession>A0A3A6Q3W5</accession>
<evidence type="ECO:0000313" key="10">
    <source>
        <dbReference type="Proteomes" id="UP000281564"/>
    </source>
</evidence>
<dbReference type="GO" id="GO:0005737">
    <property type="term" value="C:cytoplasm"/>
    <property type="evidence" value="ECO:0007669"/>
    <property type="project" value="TreeGrafter"/>
</dbReference>
<keyword evidence="10" id="KW-1185">Reference proteome</keyword>
<evidence type="ECO:0000256" key="7">
    <source>
        <dbReference type="ARBA" id="ARBA00049158"/>
    </source>
</evidence>
<dbReference type="AlphaFoldDB" id="A0A3A6Q3W5"/>
<comment type="catalytic activity">
    <reaction evidence="7">
        <text>L-histidinol phosphate + H2O = L-histidinol + phosphate</text>
        <dbReference type="Rhea" id="RHEA:14465"/>
        <dbReference type="ChEBI" id="CHEBI:15377"/>
        <dbReference type="ChEBI" id="CHEBI:43474"/>
        <dbReference type="ChEBI" id="CHEBI:57699"/>
        <dbReference type="ChEBI" id="CHEBI:57980"/>
        <dbReference type="EC" id="3.1.3.15"/>
    </reaction>
</comment>
<evidence type="ECO:0000256" key="5">
    <source>
        <dbReference type="ARBA" id="ARBA00022801"/>
    </source>
</evidence>
<evidence type="ECO:0000313" key="9">
    <source>
        <dbReference type="EMBL" id="RJX51991.1"/>
    </source>
</evidence>
<dbReference type="Pfam" id="PF02811">
    <property type="entry name" value="PHP"/>
    <property type="match status" value="1"/>
</dbReference>
<organism evidence="9 10">
    <name type="scientific">Halonotius pteroides</name>
    <dbReference type="NCBI Taxonomy" id="268735"/>
    <lineage>
        <taxon>Archaea</taxon>
        <taxon>Methanobacteriati</taxon>
        <taxon>Methanobacteriota</taxon>
        <taxon>Stenosarchaea group</taxon>
        <taxon>Halobacteria</taxon>
        <taxon>Halobacteriales</taxon>
        <taxon>Haloferacaceae</taxon>
        <taxon>Halonotius</taxon>
    </lineage>
</organism>
<dbReference type="EC" id="3.1.3.15" evidence="3"/>
<dbReference type="RefSeq" id="WP_120082779.1">
    <property type="nucleotide sequence ID" value="NZ_QMDW01000001.1"/>
</dbReference>
<comment type="caution">
    <text evidence="9">The sequence shown here is derived from an EMBL/GenBank/DDBJ whole genome shotgun (WGS) entry which is preliminary data.</text>
</comment>
<feature type="domain" description="PHP" evidence="8">
    <location>
        <begin position="4"/>
        <end position="177"/>
    </location>
</feature>
<dbReference type="EMBL" id="QMDW01000001">
    <property type="protein sequence ID" value="RJX51991.1"/>
    <property type="molecule type" value="Genomic_DNA"/>
</dbReference>
<dbReference type="GO" id="GO:0000105">
    <property type="term" value="P:L-histidine biosynthetic process"/>
    <property type="evidence" value="ECO:0007669"/>
    <property type="project" value="UniProtKB-UniPathway"/>
</dbReference>
<dbReference type="Proteomes" id="UP000281564">
    <property type="component" value="Unassembled WGS sequence"/>
</dbReference>
<dbReference type="InterPro" id="IPR010140">
    <property type="entry name" value="Histidinol_P_phosphatase_HisJ"/>
</dbReference>
<keyword evidence="6" id="KW-0368">Histidine biosynthesis</keyword>
<reference evidence="9 10" key="1">
    <citation type="submission" date="2018-06" db="EMBL/GenBank/DDBJ databases">
        <title>Halonotius sp. F13-13 a new haloarchaeeon isolated from a solar saltern from Isla Cristina, Huelva, Spain.</title>
        <authorList>
            <person name="Duran-Viseras A."/>
            <person name="Sanchez-Porro C."/>
            <person name="Ventosa A."/>
        </authorList>
    </citation>
    <scope>NUCLEOTIDE SEQUENCE [LARGE SCALE GENOMIC DNA]</scope>
    <source>
        <strain evidence="9 10">CECT 7525</strain>
    </source>
</reference>
<evidence type="ECO:0000256" key="6">
    <source>
        <dbReference type="ARBA" id="ARBA00023102"/>
    </source>
</evidence>
<comment type="similarity">
    <text evidence="2">Belongs to the PHP hydrolase family. HisK subfamily.</text>
</comment>
<evidence type="ECO:0000256" key="2">
    <source>
        <dbReference type="ARBA" id="ARBA00009152"/>
    </source>
</evidence>
<dbReference type="GO" id="GO:0004401">
    <property type="term" value="F:histidinol-phosphatase activity"/>
    <property type="evidence" value="ECO:0007669"/>
    <property type="project" value="UniProtKB-EC"/>
</dbReference>
<evidence type="ECO:0000256" key="3">
    <source>
        <dbReference type="ARBA" id="ARBA00013085"/>
    </source>
</evidence>
<dbReference type="Gene3D" id="3.20.20.140">
    <property type="entry name" value="Metal-dependent hydrolases"/>
    <property type="match status" value="1"/>
</dbReference>
<evidence type="ECO:0000259" key="8">
    <source>
        <dbReference type="Pfam" id="PF02811"/>
    </source>
</evidence>
<proteinExistence type="inferred from homology"/>
<dbReference type="OrthoDB" id="9968at2157"/>
<keyword evidence="4" id="KW-0028">Amino-acid biosynthesis</keyword>
<dbReference type="SUPFAM" id="SSF89550">
    <property type="entry name" value="PHP domain-like"/>
    <property type="match status" value="1"/>
</dbReference>
<dbReference type="InterPro" id="IPR016195">
    <property type="entry name" value="Pol/histidinol_Pase-like"/>
</dbReference>
<evidence type="ECO:0000256" key="1">
    <source>
        <dbReference type="ARBA" id="ARBA00004970"/>
    </source>
</evidence>
<dbReference type="UniPathway" id="UPA00031">
    <property type="reaction ID" value="UER00013"/>
</dbReference>
<evidence type="ECO:0000256" key="4">
    <source>
        <dbReference type="ARBA" id="ARBA00022605"/>
    </source>
</evidence>
<keyword evidence="5" id="KW-0378">Hydrolase</keyword>
<name>A0A3A6Q3W5_9EURY</name>
<sequence>MQTDVHSHTAFSDGSTLAAMIDAAETAGLDALGLTDHCIVTDDAFGRRETFDLVETYEQRRAVVDAAREDTSLTLYDAAEVSYVASEADAIREFLSTADFAYTIGSVHFADQYDYTAAAQYADADNETRRTAVERYYDAVVELVDAELFDVLGHLDLPERLPTLRGFSTTADYERVAAALADSRTVPEINAGRVNRSLNQVHPDPELFGCFHDHGVEFVLGTDSHTPDELTTRVPALEAAADRSAVAVVDVDSVLS</sequence>